<dbReference type="InterPro" id="IPR036866">
    <property type="entry name" value="RibonucZ/Hydroxyglut_hydro"/>
</dbReference>
<accession>A0AAU7LT18</accession>
<evidence type="ECO:0000256" key="1">
    <source>
        <dbReference type="SAM" id="SignalP"/>
    </source>
</evidence>
<dbReference type="InterPro" id="IPR050855">
    <property type="entry name" value="NDM-1-like"/>
</dbReference>
<proteinExistence type="predicted"/>
<dbReference type="InterPro" id="IPR001279">
    <property type="entry name" value="Metallo-B-lactamas"/>
</dbReference>
<keyword evidence="1" id="KW-0732">Signal</keyword>
<dbReference type="SUPFAM" id="SSF56281">
    <property type="entry name" value="Metallo-hydrolase/oxidoreductase"/>
    <property type="match status" value="1"/>
</dbReference>
<dbReference type="SMART" id="SM00849">
    <property type="entry name" value="Lactamase_B"/>
    <property type="match status" value="1"/>
</dbReference>
<dbReference type="Gene3D" id="3.60.15.10">
    <property type="entry name" value="Ribonuclease Z/Hydroxyacylglutathione hydrolase-like"/>
    <property type="match status" value="1"/>
</dbReference>
<dbReference type="Pfam" id="PF00753">
    <property type="entry name" value="Lactamase_B"/>
    <property type="match status" value="1"/>
</dbReference>
<dbReference type="AlphaFoldDB" id="A0AAU7LT18"/>
<gene>
    <name evidence="3" type="ORF">ABLV49_02700</name>
</gene>
<dbReference type="EMBL" id="CP157675">
    <property type="protein sequence ID" value="XBP70741.1"/>
    <property type="molecule type" value="Genomic_DNA"/>
</dbReference>
<sequence length="484" mass="52177">MHHFIQRVGLSMALSTLALAAQGASLQSAAESLGATRIQSIEFSGGGKWFQFGQAPAPELPWPRFDVSRYTASIHYDSASARVQLSRLQTLEPDRVRPAPIEQNLDQYVSGARAWNQAVAPAATTVTPQPAAAEERAAEIWATPQGFLKAALANQAQSRPLKDGGVEVSFKLGGKYRYVGLINARDEVEEVRTWIDNPVLGDTLVETTFSHYEERGGVRFPAHIVRTQGGHRVLDLAVSEVKVNRTAPLLAPEAAASAPAVTVTVNKLADGVFYLSGGSHHSVAIEQRDHVVLVEAPLDEARSQAVIKQVKATIPGKPIKYLINTHAHFDHSGGLRSYVAEGATIVTHQDNIAYYRAAWAGAHTLNPDRLAKSHKPARFAGFTDKHVLTDGQRRIEVHTLAGNTHNDAFALVYLPAEKILIEGDAYTPLAAGAKPPAQPNPYSVNLLDNVKKLKLDVARIAPLHGQLATLADLRAAVGQDVAGK</sequence>
<name>A0AAU7LT18_9BURK</name>
<feature type="chain" id="PRO_5043975136" evidence="1">
    <location>
        <begin position="21"/>
        <end position="484"/>
    </location>
</feature>
<organism evidence="3">
    <name type="scientific">Polaromonas hydrogenivorans</name>
    <dbReference type="NCBI Taxonomy" id="335476"/>
    <lineage>
        <taxon>Bacteria</taxon>
        <taxon>Pseudomonadati</taxon>
        <taxon>Pseudomonadota</taxon>
        <taxon>Betaproteobacteria</taxon>
        <taxon>Burkholderiales</taxon>
        <taxon>Comamonadaceae</taxon>
        <taxon>Polaromonas</taxon>
    </lineage>
</organism>
<protein>
    <submittedName>
        <fullName evidence="3">MBL fold metallo-hydrolase</fullName>
    </submittedName>
</protein>
<evidence type="ECO:0000259" key="2">
    <source>
        <dbReference type="SMART" id="SM00849"/>
    </source>
</evidence>
<reference evidence="3" key="1">
    <citation type="submission" date="2024-05" db="EMBL/GenBank/DDBJ databases">
        <authorList>
            <person name="Bunk B."/>
            <person name="Swiderski J."/>
            <person name="Sproer C."/>
            <person name="Thiel V."/>
        </authorList>
    </citation>
    <scope>NUCLEOTIDE SEQUENCE</scope>
    <source>
        <strain evidence="3">DSM 17735</strain>
    </source>
</reference>
<dbReference type="PANTHER" id="PTHR42951:SF20">
    <property type="entry name" value="BETA LACTAMASE"/>
    <property type="match status" value="1"/>
</dbReference>
<feature type="domain" description="Metallo-beta-lactamase" evidence="2">
    <location>
        <begin position="279"/>
        <end position="464"/>
    </location>
</feature>
<feature type="signal peptide" evidence="1">
    <location>
        <begin position="1"/>
        <end position="20"/>
    </location>
</feature>
<evidence type="ECO:0000313" key="3">
    <source>
        <dbReference type="EMBL" id="XBP70741.1"/>
    </source>
</evidence>
<dbReference type="PANTHER" id="PTHR42951">
    <property type="entry name" value="METALLO-BETA-LACTAMASE DOMAIN-CONTAINING"/>
    <property type="match status" value="1"/>
</dbReference>
<dbReference type="RefSeq" id="WP_349280078.1">
    <property type="nucleotide sequence ID" value="NZ_CBCSCU010000039.1"/>
</dbReference>